<feature type="signal peptide" evidence="1">
    <location>
        <begin position="1"/>
        <end position="21"/>
    </location>
</feature>
<keyword evidence="3" id="KW-1185">Reference proteome</keyword>
<sequence>ILSCTWLIACSVVCLRRRVRSAPRLMRLLGILDSTCRLRQWGITEPVIQRDEKTVALTTRVRIASPAKWSVPSNAELALLRGTLGIVSMANDEDSGISLWYRGCCRTMVVRCEG</sequence>
<dbReference type="RefSeq" id="XP_041288969.1">
    <property type="nucleotide sequence ID" value="XM_041438410.1"/>
</dbReference>
<accession>A0A9P7F0P5</accession>
<organism evidence="2 3">
    <name type="scientific">Suillus discolor</name>
    <dbReference type="NCBI Taxonomy" id="1912936"/>
    <lineage>
        <taxon>Eukaryota</taxon>
        <taxon>Fungi</taxon>
        <taxon>Dikarya</taxon>
        <taxon>Basidiomycota</taxon>
        <taxon>Agaricomycotina</taxon>
        <taxon>Agaricomycetes</taxon>
        <taxon>Agaricomycetidae</taxon>
        <taxon>Boletales</taxon>
        <taxon>Suillineae</taxon>
        <taxon>Suillaceae</taxon>
        <taxon>Suillus</taxon>
    </lineage>
</organism>
<protein>
    <submittedName>
        <fullName evidence="2">Uncharacterized protein</fullName>
    </submittedName>
</protein>
<evidence type="ECO:0000256" key="1">
    <source>
        <dbReference type="SAM" id="SignalP"/>
    </source>
</evidence>
<dbReference type="AlphaFoldDB" id="A0A9P7F0P5"/>
<evidence type="ECO:0000313" key="2">
    <source>
        <dbReference type="EMBL" id="KAG2098721.1"/>
    </source>
</evidence>
<comment type="caution">
    <text evidence="2">The sequence shown here is derived from an EMBL/GenBank/DDBJ whole genome shotgun (WGS) entry which is preliminary data.</text>
</comment>
<reference evidence="2" key="1">
    <citation type="journal article" date="2020" name="New Phytol.">
        <title>Comparative genomics reveals dynamic genome evolution in host specialist ectomycorrhizal fungi.</title>
        <authorList>
            <person name="Lofgren L.A."/>
            <person name="Nguyen N.H."/>
            <person name="Vilgalys R."/>
            <person name="Ruytinx J."/>
            <person name="Liao H.L."/>
            <person name="Branco S."/>
            <person name="Kuo A."/>
            <person name="LaButti K."/>
            <person name="Lipzen A."/>
            <person name="Andreopoulos W."/>
            <person name="Pangilinan J."/>
            <person name="Riley R."/>
            <person name="Hundley H."/>
            <person name="Na H."/>
            <person name="Barry K."/>
            <person name="Grigoriev I.V."/>
            <person name="Stajich J.E."/>
            <person name="Kennedy P.G."/>
        </authorList>
    </citation>
    <scope>NUCLEOTIDE SEQUENCE</scope>
    <source>
        <strain evidence="2">FC423</strain>
    </source>
</reference>
<dbReference type="GeneID" id="64700669"/>
<dbReference type="OrthoDB" id="2706261at2759"/>
<gene>
    <name evidence="2" type="ORF">F5147DRAFT_713463</name>
</gene>
<proteinExistence type="predicted"/>
<dbReference type="Proteomes" id="UP000823399">
    <property type="component" value="Unassembled WGS sequence"/>
</dbReference>
<name>A0A9P7F0P5_9AGAM</name>
<dbReference type="EMBL" id="JABBWM010000060">
    <property type="protein sequence ID" value="KAG2098721.1"/>
    <property type="molecule type" value="Genomic_DNA"/>
</dbReference>
<evidence type="ECO:0000313" key="3">
    <source>
        <dbReference type="Proteomes" id="UP000823399"/>
    </source>
</evidence>
<feature type="chain" id="PRO_5040500830" evidence="1">
    <location>
        <begin position="22"/>
        <end position="114"/>
    </location>
</feature>
<feature type="non-terminal residue" evidence="2">
    <location>
        <position position="1"/>
    </location>
</feature>
<keyword evidence="1" id="KW-0732">Signal</keyword>